<dbReference type="EMBL" id="JALPTH010000009">
    <property type="protein sequence ID" value="MCK8678097.1"/>
    <property type="molecule type" value="Genomic_DNA"/>
</dbReference>
<protein>
    <submittedName>
        <fullName evidence="2">STAS domain-containing protein</fullName>
    </submittedName>
</protein>
<name>A0ABT0I9T6_9ACTN</name>
<reference evidence="2 3" key="1">
    <citation type="submission" date="2022-04" db="EMBL/GenBank/DDBJ databases">
        <title>Streptomyces sp. nov. LCR6-01 isolated from Lichen of Dirinaria sp.</title>
        <authorList>
            <person name="Kanchanasin P."/>
            <person name="Tanasupawat S."/>
            <person name="Phongsopitanun W."/>
        </authorList>
    </citation>
    <scope>NUCLEOTIDE SEQUENCE [LARGE SCALE GENOMIC DNA]</scope>
    <source>
        <strain evidence="2 3">LCR6-01</strain>
    </source>
</reference>
<sequence>MTTTPISLTVISRGNGTTALALSGELDLDTSARIEPELSLVARQTDERLLVDLSGVTFCDTSGAELFLRLRRRRACEGERRGELRLCRVPKQTGRVFRILGVDQAIPCSFG</sequence>
<dbReference type="Gene3D" id="3.30.750.24">
    <property type="entry name" value="STAS domain"/>
    <property type="match status" value="1"/>
</dbReference>
<comment type="caution">
    <text evidence="2">The sequence shown here is derived from an EMBL/GenBank/DDBJ whole genome shotgun (WGS) entry which is preliminary data.</text>
</comment>
<dbReference type="InterPro" id="IPR058548">
    <property type="entry name" value="MlaB-like_STAS"/>
</dbReference>
<evidence type="ECO:0000313" key="3">
    <source>
        <dbReference type="Proteomes" id="UP001522868"/>
    </source>
</evidence>
<organism evidence="2 3">
    <name type="scientific">Streptomyces lichenis</name>
    <dbReference type="NCBI Taxonomy" id="2306967"/>
    <lineage>
        <taxon>Bacteria</taxon>
        <taxon>Bacillati</taxon>
        <taxon>Actinomycetota</taxon>
        <taxon>Actinomycetes</taxon>
        <taxon>Kitasatosporales</taxon>
        <taxon>Streptomycetaceae</taxon>
        <taxon>Streptomyces</taxon>
    </lineage>
</organism>
<evidence type="ECO:0000313" key="2">
    <source>
        <dbReference type="EMBL" id="MCK8678097.1"/>
    </source>
</evidence>
<dbReference type="CDD" id="cd07043">
    <property type="entry name" value="STAS_anti-anti-sigma_factors"/>
    <property type="match status" value="1"/>
</dbReference>
<dbReference type="SUPFAM" id="SSF52091">
    <property type="entry name" value="SpoIIaa-like"/>
    <property type="match status" value="1"/>
</dbReference>
<accession>A0ABT0I9T6</accession>
<proteinExistence type="predicted"/>
<gene>
    <name evidence="2" type="ORF">M1O15_11945</name>
</gene>
<feature type="domain" description="STAS" evidence="1">
    <location>
        <begin position="7"/>
        <end position="111"/>
    </location>
</feature>
<evidence type="ECO:0000259" key="1">
    <source>
        <dbReference type="PROSITE" id="PS50801"/>
    </source>
</evidence>
<dbReference type="Proteomes" id="UP001522868">
    <property type="component" value="Unassembled WGS sequence"/>
</dbReference>
<dbReference type="PROSITE" id="PS50801">
    <property type="entry name" value="STAS"/>
    <property type="match status" value="1"/>
</dbReference>
<dbReference type="InterPro" id="IPR036513">
    <property type="entry name" value="STAS_dom_sf"/>
</dbReference>
<dbReference type="InterPro" id="IPR002645">
    <property type="entry name" value="STAS_dom"/>
</dbReference>
<dbReference type="PANTHER" id="PTHR33495:SF2">
    <property type="entry name" value="ANTI-SIGMA FACTOR ANTAGONIST TM_1081-RELATED"/>
    <property type="match status" value="1"/>
</dbReference>
<keyword evidence="3" id="KW-1185">Reference proteome</keyword>
<dbReference type="PANTHER" id="PTHR33495">
    <property type="entry name" value="ANTI-SIGMA FACTOR ANTAGONIST TM_1081-RELATED-RELATED"/>
    <property type="match status" value="1"/>
</dbReference>
<dbReference type="Pfam" id="PF13466">
    <property type="entry name" value="STAS_2"/>
    <property type="match status" value="1"/>
</dbReference>
<dbReference type="RefSeq" id="WP_248633656.1">
    <property type="nucleotide sequence ID" value="NZ_JALPTH010000009.1"/>
</dbReference>